<keyword evidence="6 11" id="KW-0223">Dioxygenase</keyword>
<dbReference type="GO" id="GO:0045944">
    <property type="term" value="P:positive regulation of transcription by RNA polymerase II"/>
    <property type="evidence" value="ECO:0007669"/>
    <property type="project" value="TreeGrafter"/>
</dbReference>
<name>A0A8S4PLJ1_OWEFU</name>
<feature type="region of interest" description="Disordered" evidence="12">
    <location>
        <begin position="1"/>
        <end position="76"/>
    </location>
</feature>
<dbReference type="InterPro" id="IPR046942">
    <property type="entry name" value="TET_oxygenase"/>
</dbReference>
<feature type="region of interest" description="Disordered" evidence="12">
    <location>
        <begin position="260"/>
        <end position="302"/>
    </location>
</feature>
<feature type="domain" description="Methylcytosine dioxygenase TET1-3 oxygenase" evidence="13">
    <location>
        <begin position="1"/>
        <end position="238"/>
    </location>
</feature>
<evidence type="ECO:0000313" key="14">
    <source>
        <dbReference type="EMBL" id="CAH1794055.1"/>
    </source>
</evidence>
<evidence type="ECO:0000256" key="1">
    <source>
        <dbReference type="ARBA" id="ARBA00004286"/>
    </source>
</evidence>
<dbReference type="GO" id="GO:0141166">
    <property type="term" value="P:chromosomal 5-methylcytosine DNA demethylation pathway"/>
    <property type="evidence" value="ECO:0007669"/>
    <property type="project" value="UniProtKB-UniRule"/>
</dbReference>
<evidence type="ECO:0000256" key="5">
    <source>
        <dbReference type="ARBA" id="ARBA00022833"/>
    </source>
</evidence>
<dbReference type="AlphaFoldDB" id="A0A8S4PLJ1"/>
<comment type="cofactor">
    <cofactor evidence="11">
        <name>Fe(2+)</name>
        <dbReference type="ChEBI" id="CHEBI:29033"/>
    </cofactor>
    <text evidence="11">Binds 1 Fe(2+) ion per subunit.</text>
</comment>
<reference evidence="14" key="1">
    <citation type="submission" date="2022-03" db="EMBL/GenBank/DDBJ databases">
        <authorList>
            <person name="Martin C."/>
        </authorList>
    </citation>
    <scope>NUCLEOTIDE SEQUENCE</scope>
</reference>
<keyword evidence="5 11" id="KW-0862">Zinc</keyword>
<dbReference type="PANTHER" id="PTHR23358:SF6">
    <property type="entry name" value="METHYLCYTOSINE DIOXYGENASE TET"/>
    <property type="match status" value="1"/>
</dbReference>
<keyword evidence="7 11" id="KW-0560">Oxidoreductase</keyword>
<comment type="caution">
    <text evidence="14">The sequence shown here is derived from an EMBL/GenBank/DDBJ whole genome shotgun (WGS) entry which is preliminary data.</text>
</comment>
<keyword evidence="3" id="KW-0158">Chromosome</keyword>
<keyword evidence="8 11" id="KW-0408">Iron</keyword>
<dbReference type="SMART" id="SM01333">
    <property type="entry name" value="Tet_JBP"/>
    <property type="match status" value="1"/>
</dbReference>
<evidence type="ECO:0000256" key="4">
    <source>
        <dbReference type="ARBA" id="ARBA00022723"/>
    </source>
</evidence>
<organism evidence="14 15">
    <name type="scientific">Owenia fusiformis</name>
    <name type="common">Polychaete worm</name>
    <dbReference type="NCBI Taxonomy" id="6347"/>
    <lineage>
        <taxon>Eukaryota</taxon>
        <taxon>Metazoa</taxon>
        <taxon>Spiralia</taxon>
        <taxon>Lophotrochozoa</taxon>
        <taxon>Annelida</taxon>
        <taxon>Polychaeta</taxon>
        <taxon>Sedentaria</taxon>
        <taxon>Canalipalpata</taxon>
        <taxon>Sabellida</taxon>
        <taxon>Oweniida</taxon>
        <taxon>Oweniidae</taxon>
        <taxon>Owenia</taxon>
    </lineage>
</organism>
<evidence type="ECO:0000313" key="15">
    <source>
        <dbReference type="Proteomes" id="UP000749559"/>
    </source>
</evidence>
<dbReference type="GO" id="GO:0005694">
    <property type="term" value="C:chromosome"/>
    <property type="evidence" value="ECO:0007669"/>
    <property type="project" value="UniProtKB-SubCell"/>
</dbReference>
<feature type="compositionally biased region" description="Polar residues" evidence="12">
    <location>
        <begin position="13"/>
        <end position="63"/>
    </location>
</feature>
<dbReference type="EMBL" id="CAIIXF020000009">
    <property type="protein sequence ID" value="CAH1794055.1"/>
    <property type="molecule type" value="Genomic_DNA"/>
</dbReference>
<protein>
    <recommendedName>
        <fullName evidence="11">Methylcytosine dioxygenase TET</fullName>
        <ecNumber evidence="11">1.14.11.80</ecNumber>
    </recommendedName>
</protein>
<evidence type="ECO:0000256" key="2">
    <source>
        <dbReference type="ARBA" id="ARBA00007502"/>
    </source>
</evidence>
<keyword evidence="15" id="KW-1185">Reference proteome</keyword>
<feature type="region of interest" description="Disordered" evidence="12">
    <location>
        <begin position="91"/>
        <end position="126"/>
    </location>
</feature>
<comment type="cofactor">
    <cofactor evidence="11">
        <name>Zn(2+)</name>
        <dbReference type="ChEBI" id="CHEBI:29105"/>
    </cofactor>
    <text evidence="11">The zinc ions have a structural role.</text>
</comment>
<dbReference type="GO" id="GO:0005634">
    <property type="term" value="C:nucleus"/>
    <property type="evidence" value="ECO:0007669"/>
    <property type="project" value="UniProtKB-UniRule"/>
</dbReference>
<dbReference type="InterPro" id="IPR024779">
    <property type="entry name" value="2OGFeDO_JBP1/TET_oxygenase_dom"/>
</dbReference>
<dbReference type="Proteomes" id="UP000749559">
    <property type="component" value="Unassembled WGS sequence"/>
</dbReference>
<accession>A0A8S4PLJ1</accession>
<comment type="function">
    <text evidence="11">Dioxygenase that catalyzes the conversion of the modified genomic base 5-methylcytosine (5mC) into 5-hydroxymethylcytosine (5hmC) and plays a key role in epigenetic chromatin reprogramming during embryonic development.</text>
</comment>
<dbReference type="PANTHER" id="PTHR23358">
    <property type="entry name" value="METHYLCYTOSINE DIOXYGENASE TET"/>
    <property type="match status" value="1"/>
</dbReference>
<evidence type="ECO:0000256" key="3">
    <source>
        <dbReference type="ARBA" id="ARBA00022454"/>
    </source>
</evidence>
<keyword evidence="4 11" id="KW-0479">Metal-binding</keyword>
<evidence type="ECO:0000256" key="7">
    <source>
        <dbReference type="ARBA" id="ARBA00023002"/>
    </source>
</evidence>
<evidence type="ECO:0000259" key="13">
    <source>
        <dbReference type="SMART" id="SM01333"/>
    </source>
</evidence>
<dbReference type="OrthoDB" id="8854879at2759"/>
<comment type="subcellular location">
    <subcellularLocation>
        <location evidence="1">Chromosome</location>
    </subcellularLocation>
</comment>
<dbReference type="GO" id="GO:0008270">
    <property type="term" value="F:zinc ion binding"/>
    <property type="evidence" value="ECO:0007669"/>
    <property type="project" value="UniProtKB-UniRule"/>
</dbReference>
<feature type="compositionally biased region" description="Polar residues" evidence="12">
    <location>
        <begin position="264"/>
        <end position="274"/>
    </location>
</feature>
<feature type="compositionally biased region" description="Basic and acidic residues" evidence="12">
    <location>
        <begin position="113"/>
        <end position="123"/>
    </location>
</feature>
<comment type="catalytic activity">
    <reaction evidence="10 11">
        <text>a 5-hydroxymethyl-2'-deoxycytidine in DNA + 2-oxoglutarate + O2 = a 5-formyl-2'-deoxycytidine in DNA + succinate + CO2 + H2O</text>
        <dbReference type="Rhea" id="RHEA:53828"/>
        <dbReference type="Rhea" id="RHEA-COMP:13315"/>
        <dbReference type="Rhea" id="RHEA-COMP:13656"/>
        <dbReference type="ChEBI" id="CHEBI:15377"/>
        <dbReference type="ChEBI" id="CHEBI:15379"/>
        <dbReference type="ChEBI" id="CHEBI:16526"/>
        <dbReference type="ChEBI" id="CHEBI:16810"/>
        <dbReference type="ChEBI" id="CHEBI:30031"/>
        <dbReference type="ChEBI" id="CHEBI:136731"/>
        <dbReference type="ChEBI" id="CHEBI:137731"/>
        <dbReference type="EC" id="1.14.11.80"/>
    </reaction>
</comment>
<gene>
    <name evidence="14" type="ORF">OFUS_LOCUS18822</name>
</gene>
<dbReference type="Pfam" id="PF12851">
    <property type="entry name" value="Tet_JBP"/>
    <property type="match status" value="1"/>
</dbReference>
<evidence type="ECO:0000256" key="12">
    <source>
        <dbReference type="SAM" id="MobiDB-lite"/>
    </source>
</evidence>
<dbReference type="EC" id="1.14.11.80" evidence="11"/>
<comment type="catalytic activity">
    <reaction evidence="11">
        <text>a 5-methyl-2'-deoxycytidine in DNA + 2-oxoglutarate + O2 = a 5-hydroxymethyl-2'-deoxycytidine in DNA + succinate + CO2</text>
        <dbReference type="Rhea" id="RHEA:52636"/>
        <dbReference type="Rhea" id="RHEA-COMP:11370"/>
        <dbReference type="Rhea" id="RHEA-COMP:13315"/>
        <dbReference type="ChEBI" id="CHEBI:15379"/>
        <dbReference type="ChEBI" id="CHEBI:16526"/>
        <dbReference type="ChEBI" id="CHEBI:16810"/>
        <dbReference type="ChEBI" id="CHEBI:30031"/>
        <dbReference type="ChEBI" id="CHEBI:85454"/>
        <dbReference type="ChEBI" id="CHEBI:136731"/>
        <dbReference type="EC" id="1.14.11.80"/>
    </reaction>
</comment>
<evidence type="ECO:0000256" key="11">
    <source>
        <dbReference type="RuleBase" id="RU367064"/>
    </source>
</evidence>
<dbReference type="GO" id="GO:0070579">
    <property type="term" value="F:DNA 5-methylcytosine dioxygenase activity"/>
    <property type="evidence" value="ECO:0007669"/>
    <property type="project" value="UniProtKB-UniRule"/>
</dbReference>
<feature type="non-terminal residue" evidence="14">
    <location>
        <position position="1"/>
    </location>
</feature>
<evidence type="ECO:0000256" key="10">
    <source>
        <dbReference type="ARBA" id="ARBA00049431"/>
    </source>
</evidence>
<sequence>AHQLPHSGLAHQQPHSGSAHQQPHSGSAHQQPHSGSAHQQPHSGPAHQQPQSGPAHQQPQSGPVHQPSHVNPGETHQQNFDAQESQFLQSQFSRPYNPPPHKDQPTGRPNMVKQEHPFTHDPFKTNVNGTIPVGHKAGSEIPLADRKWQAGGWNNNTATGTFAKEEPVIKEDLPEDRVVYTDNKHIFERQDIGGVALALTHGSILIECAKKELHATTAIKHPNRYLPTRISLVFYQHKSLNHPKHGNLEYEKKAEMWRKRRESNQTVNNQEQPITTKEEVVVKKKRGPKRKTDKEDVEEEPPMKVPKYELKWDTEIQQTFTNTLNTKPITRWVQPQCVISGPYQRWL</sequence>
<comment type="catalytic activity">
    <reaction evidence="9 11">
        <text>a 5-formyl-2'-deoxycytidine in DNA + 2-oxoglutarate + O2 = a 5-carboxyl-2'-deoxycytidine in DNA + succinate + CO2 + H(+)</text>
        <dbReference type="Rhea" id="RHEA:53832"/>
        <dbReference type="Rhea" id="RHEA-COMP:13656"/>
        <dbReference type="Rhea" id="RHEA-COMP:13657"/>
        <dbReference type="ChEBI" id="CHEBI:15378"/>
        <dbReference type="ChEBI" id="CHEBI:15379"/>
        <dbReference type="ChEBI" id="CHEBI:16526"/>
        <dbReference type="ChEBI" id="CHEBI:16810"/>
        <dbReference type="ChEBI" id="CHEBI:30031"/>
        <dbReference type="ChEBI" id="CHEBI:137731"/>
        <dbReference type="ChEBI" id="CHEBI:137732"/>
        <dbReference type="EC" id="1.14.11.80"/>
    </reaction>
</comment>
<evidence type="ECO:0000256" key="6">
    <source>
        <dbReference type="ARBA" id="ARBA00022964"/>
    </source>
</evidence>
<evidence type="ECO:0000256" key="9">
    <source>
        <dbReference type="ARBA" id="ARBA00047840"/>
    </source>
</evidence>
<evidence type="ECO:0000256" key="8">
    <source>
        <dbReference type="ARBA" id="ARBA00023004"/>
    </source>
</evidence>
<dbReference type="InterPro" id="IPR040175">
    <property type="entry name" value="TET1/2/3"/>
</dbReference>
<comment type="similarity">
    <text evidence="2 11">Belongs to the TET family.</text>
</comment>
<proteinExistence type="inferred from homology"/>
<dbReference type="GO" id="GO:0040029">
    <property type="term" value="P:epigenetic regulation of gene expression"/>
    <property type="evidence" value="ECO:0007669"/>
    <property type="project" value="InterPro"/>
</dbReference>